<dbReference type="Pfam" id="PF17820">
    <property type="entry name" value="PDZ_6"/>
    <property type="match status" value="1"/>
</dbReference>
<accession>A0A2S9XPK5</accession>
<evidence type="ECO:0000313" key="2">
    <source>
        <dbReference type="EMBL" id="PRP94794.1"/>
    </source>
</evidence>
<evidence type="ECO:0000313" key="3">
    <source>
        <dbReference type="Proteomes" id="UP000238823"/>
    </source>
</evidence>
<dbReference type="EMBL" id="PVNL01000139">
    <property type="protein sequence ID" value="PRP94794.1"/>
    <property type="molecule type" value="Genomic_DNA"/>
</dbReference>
<sequence>MSLLLGEDTTLVYDTTASRFAFQGVTTGSLSAELGLRDGDRLESVNGTTIDDLEAALYAISENDTATELRVRVQRGTQWVDFTYTLVP</sequence>
<protein>
    <recommendedName>
        <fullName evidence="1">PDZ domain-containing protein</fullName>
    </recommendedName>
</protein>
<feature type="domain" description="PDZ" evidence="1">
    <location>
        <begin position="25"/>
        <end position="75"/>
    </location>
</feature>
<evidence type="ECO:0000259" key="1">
    <source>
        <dbReference type="Pfam" id="PF17820"/>
    </source>
</evidence>
<dbReference type="Gene3D" id="2.30.42.10">
    <property type="match status" value="1"/>
</dbReference>
<dbReference type="InterPro" id="IPR041489">
    <property type="entry name" value="PDZ_6"/>
</dbReference>
<gene>
    <name evidence="2" type="ORF">ENSA7_76170</name>
</gene>
<dbReference type="InterPro" id="IPR036034">
    <property type="entry name" value="PDZ_sf"/>
</dbReference>
<dbReference type="RefSeq" id="WP_181234518.1">
    <property type="nucleotide sequence ID" value="NZ_PVNL01000139.1"/>
</dbReference>
<dbReference type="AlphaFoldDB" id="A0A2S9XPK5"/>
<comment type="caution">
    <text evidence="2">The sequence shown here is derived from an EMBL/GenBank/DDBJ whole genome shotgun (WGS) entry which is preliminary data.</text>
</comment>
<organism evidence="2 3">
    <name type="scientific">Enhygromyxa salina</name>
    <dbReference type="NCBI Taxonomy" id="215803"/>
    <lineage>
        <taxon>Bacteria</taxon>
        <taxon>Pseudomonadati</taxon>
        <taxon>Myxococcota</taxon>
        <taxon>Polyangia</taxon>
        <taxon>Nannocystales</taxon>
        <taxon>Nannocystaceae</taxon>
        <taxon>Enhygromyxa</taxon>
    </lineage>
</organism>
<dbReference type="SUPFAM" id="SSF50156">
    <property type="entry name" value="PDZ domain-like"/>
    <property type="match status" value="1"/>
</dbReference>
<reference evidence="2 3" key="1">
    <citation type="submission" date="2018-03" db="EMBL/GenBank/DDBJ databases">
        <title>Draft Genome Sequences of the Obligatory Marine Myxobacteria Enhygromyxa salina SWB007.</title>
        <authorList>
            <person name="Poehlein A."/>
            <person name="Moghaddam J.A."/>
            <person name="Harms H."/>
            <person name="Alanjari M."/>
            <person name="Koenig G.M."/>
            <person name="Daniel R."/>
            <person name="Schaeberle T.F."/>
        </authorList>
    </citation>
    <scope>NUCLEOTIDE SEQUENCE [LARGE SCALE GENOMIC DNA]</scope>
    <source>
        <strain evidence="2 3">SWB007</strain>
    </source>
</reference>
<proteinExistence type="predicted"/>
<dbReference type="Proteomes" id="UP000238823">
    <property type="component" value="Unassembled WGS sequence"/>
</dbReference>
<name>A0A2S9XPK5_9BACT</name>